<evidence type="ECO:0000313" key="18">
    <source>
        <dbReference type="Proteomes" id="UP000238479"/>
    </source>
</evidence>
<gene>
    <name evidence="17" type="ORF">RchiOBHm_Chr3g0469221</name>
</gene>
<evidence type="ECO:0000256" key="1">
    <source>
        <dbReference type="ARBA" id="ARBA00001798"/>
    </source>
</evidence>
<dbReference type="Pfam" id="PF19422">
    <property type="entry name" value="Ariadne"/>
    <property type="match status" value="1"/>
</dbReference>
<dbReference type="InterPro" id="IPR031127">
    <property type="entry name" value="E3_UB_ligase_RBR"/>
</dbReference>
<keyword evidence="17" id="KW-0436">Ligase</keyword>
<reference evidence="17 18" key="1">
    <citation type="journal article" date="2018" name="Nat. Genet.">
        <title>The Rosa genome provides new insights in the design of modern roses.</title>
        <authorList>
            <person name="Bendahmane M."/>
        </authorList>
    </citation>
    <scope>NUCLEOTIDE SEQUENCE [LARGE SCALE GENOMIC DNA]</scope>
    <source>
        <strain evidence="18">cv. Old Blush</strain>
    </source>
</reference>
<dbReference type="EMBL" id="PDCK01000041">
    <property type="protein sequence ID" value="PRQ43506.1"/>
    <property type="molecule type" value="Genomic_DNA"/>
</dbReference>
<dbReference type="Gene3D" id="1.20.120.1750">
    <property type="match status" value="1"/>
</dbReference>
<dbReference type="Pfam" id="PF22191">
    <property type="entry name" value="IBR_1"/>
    <property type="match status" value="1"/>
</dbReference>
<dbReference type="InterPro" id="IPR002867">
    <property type="entry name" value="IBR_dom"/>
</dbReference>
<dbReference type="STRING" id="74649.A0A2P6RAQ5"/>
<dbReference type="Gene3D" id="3.30.40.10">
    <property type="entry name" value="Zinc/RING finger domain, C3HC4 (zinc finger)"/>
    <property type="match status" value="1"/>
</dbReference>
<keyword evidence="9" id="KW-0677">Repeat</keyword>
<evidence type="ECO:0000256" key="8">
    <source>
        <dbReference type="ARBA" id="ARBA00022723"/>
    </source>
</evidence>
<dbReference type="GO" id="GO:0016874">
    <property type="term" value="F:ligase activity"/>
    <property type="evidence" value="ECO:0007669"/>
    <property type="project" value="UniProtKB-KW"/>
</dbReference>
<keyword evidence="18" id="KW-1185">Reference proteome</keyword>
<feature type="domain" description="RING-type" evidence="15">
    <location>
        <begin position="124"/>
        <end position="175"/>
    </location>
</feature>
<dbReference type="InterPro" id="IPR044066">
    <property type="entry name" value="TRIAD_supradom"/>
</dbReference>
<comment type="pathway">
    <text evidence="4">Protein modification; protein ubiquitination.</text>
</comment>
<dbReference type="Proteomes" id="UP000238479">
    <property type="component" value="Chromosome 3"/>
</dbReference>
<feature type="region of interest" description="Disordered" evidence="14">
    <location>
        <begin position="1"/>
        <end position="34"/>
    </location>
</feature>
<evidence type="ECO:0000256" key="14">
    <source>
        <dbReference type="SAM" id="MobiDB-lite"/>
    </source>
</evidence>
<keyword evidence="8" id="KW-0479">Metal-binding</keyword>
<dbReference type="InterPro" id="IPR048962">
    <property type="entry name" value="ARIH1-like_UBL"/>
</dbReference>
<dbReference type="EC" id="2.3.2.31" evidence="6"/>
<name>A0A2P6RAQ5_ROSCH</name>
<feature type="domain" description="RING-type" evidence="16">
    <location>
        <begin position="120"/>
        <end position="344"/>
    </location>
</feature>
<dbReference type="SMART" id="SM00647">
    <property type="entry name" value="IBR"/>
    <property type="match status" value="2"/>
</dbReference>
<dbReference type="PROSITE" id="PS51873">
    <property type="entry name" value="TRIAD"/>
    <property type="match status" value="1"/>
</dbReference>
<dbReference type="FunFam" id="3.30.40.10:FF:000019">
    <property type="entry name" value="RBR-type E3 ubiquitin transferase"/>
    <property type="match status" value="1"/>
</dbReference>
<dbReference type="InterPro" id="IPR001841">
    <property type="entry name" value="Znf_RING"/>
</dbReference>
<dbReference type="Pfam" id="PF21235">
    <property type="entry name" value="UBA_ARI1"/>
    <property type="match status" value="1"/>
</dbReference>
<comment type="cofactor">
    <cofactor evidence="2">
        <name>Zn(2+)</name>
        <dbReference type="ChEBI" id="CHEBI:29105"/>
    </cofactor>
</comment>
<evidence type="ECO:0000256" key="10">
    <source>
        <dbReference type="ARBA" id="ARBA00022771"/>
    </source>
</evidence>
<evidence type="ECO:0000256" key="9">
    <source>
        <dbReference type="ARBA" id="ARBA00022737"/>
    </source>
</evidence>
<dbReference type="OMA" id="TCAMCTD"/>
<comment type="similarity">
    <text evidence="5">Belongs to the RBR family. Ariadne subfamily.</text>
</comment>
<evidence type="ECO:0000256" key="7">
    <source>
        <dbReference type="ARBA" id="ARBA00022679"/>
    </source>
</evidence>
<comment type="catalytic activity">
    <reaction evidence="1">
        <text>[E2 ubiquitin-conjugating enzyme]-S-ubiquitinyl-L-cysteine + [acceptor protein]-L-lysine = [E2 ubiquitin-conjugating enzyme]-L-cysteine + [acceptor protein]-N(6)-ubiquitinyl-L-lysine.</text>
        <dbReference type="EC" id="2.3.2.31"/>
    </reaction>
</comment>
<keyword evidence="17" id="KW-0012">Acyltransferase</keyword>
<protein>
    <recommendedName>
        <fullName evidence="6">RBR-type E3 ubiquitin transferase</fullName>
        <ecNumber evidence="6">2.3.2.31</ecNumber>
    </recommendedName>
</protein>
<dbReference type="UniPathway" id="UPA00143"/>
<dbReference type="GO" id="GO:0061630">
    <property type="term" value="F:ubiquitin protein ligase activity"/>
    <property type="evidence" value="ECO:0007669"/>
    <property type="project" value="UniProtKB-EC"/>
</dbReference>
<organism evidence="17 18">
    <name type="scientific">Rosa chinensis</name>
    <name type="common">China rose</name>
    <dbReference type="NCBI Taxonomy" id="74649"/>
    <lineage>
        <taxon>Eukaryota</taxon>
        <taxon>Viridiplantae</taxon>
        <taxon>Streptophyta</taxon>
        <taxon>Embryophyta</taxon>
        <taxon>Tracheophyta</taxon>
        <taxon>Spermatophyta</taxon>
        <taxon>Magnoliopsida</taxon>
        <taxon>eudicotyledons</taxon>
        <taxon>Gunneridae</taxon>
        <taxon>Pentapetalae</taxon>
        <taxon>rosids</taxon>
        <taxon>fabids</taxon>
        <taxon>Rosales</taxon>
        <taxon>Rosaceae</taxon>
        <taxon>Rosoideae</taxon>
        <taxon>Rosoideae incertae sedis</taxon>
        <taxon>Rosa</taxon>
    </lineage>
</organism>
<dbReference type="PROSITE" id="PS50089">
    <property type="entry name" value="ZF_RING_2"/>
    <property type="match status" value="1"/>
</dbReference>
<comment type="caution">
    <text evidence="17">The sequence shown here is derived from an EMBL/GenBank/DDBJ whole genome shotgun (WGS) entry which is preliminary data.</text>
</comment>
<accession>A0A2P6RAQ5</accession>
<dbReference type="InterPro" id="IPR013083">
    <property type="entry name" value="Znf_RING/FYVE/PHD"/>
</dbReference>
<dbReference type="GO" id="GO:0016567">
    <property type="term" value="P:protein ubiquitination"/>
    <property type="evidence" value="ECO:0007669"/>
    <property type="project" value="UniProtKB-UniPathway"/>
</dbReference>
<evidence type="ECO:0000256" key="4">
    <source>
        <dbReference type="ARBA" id="ARBA00004906"/>
    </source>
</evidence>
<keyword evidence="12" id="KW-0862">Zinc</keyword>
<dbReference type="Gramene" id="PRQ43506">
    <property type="protein sequence ID" value="PRQ43506"/>
    <property type="gene ID" value="RchiOBHm_Chr3g0469221"/>
</dbReference>
<dbReference type="InterPro" id="IPR018957">
    <property type="entry name" value="Znf_C3HC4_RING-type"/>
</dbReference>
<evidence type="ECO:0000256" key="11">
    <source>
        <dbReference type="ARBA" id="ARBA00022786"/>
    </source>
</evidence>
<dbReference type="PANTHER" id="PTHR11685">
    <property type="entry name" value="RBR FAMILY RING FINGER AND IBR DOMAIN-CONTAINING"/>
    <property type="match status" value="1"/>
</dbReference>
<dbReference type="Pfam" id="PF01485">
    <property type="entry name" value="IBR"/>
    <property type="match status" value="1"/>
</dbReference>
<dbReference type="FunFam" id="1.20.120.1750:FF:000027">
    <property type="entry name" value="RBR-type E3 ubiquitin transferase"/>
    <property type="match status" value="1"/>
</dbReference>
<dbReference type="OrthoDB" id="546833at2759"/>
<evidence type="ECO:0000256" key="3">
    <source>
        <dbReference type="ARBA" id="ARBA00003976"/>
    </source>
</evidence>
<dbReference type="AlphaFoldDB" id="A0A2P6RAQ5"/>
<evidence type="ECO:0000256" key="13">
    <source>
        <dbReference type="PROSITE-ProRule" id="PRU00175"/>
    </source>
</evidence>
<evidence type="ECO:0000313" key="17">
    <source>
        <dbReference type="EMBL" id="PRQ43506.1"/>
    </source>
</evidence>
<dbReference type="GO" id="GO:0008270">
    <property type="term" value="F:zinc ion binding"/>
    <property type="evidence" value="ECO:0007669"/>
    <property type="project" value="UniProtKB-KW"/>
</dbReference>
<keyword evidence="7 17" id="KW-0808">Transferase</keyword>
<evidence type="ECO:0000256" key="5">
    <source>
        <dbReference type="ARBA" id="ARBA00005884"/>
    </source>
</evidence>
<sequence>MHYESEEDYTTVYSGDEDARIYSTSDDDLDLPEDDKVNGSGEINYTFLKEEEIAKLQKDYITEVSTVLTISKPDACLLLLYFNWRDEELKDEWFADEEKVRENAGLLEKPMVKHSASANQPITCRICFDEYYYSSESTISSILSTSCGHPYCRDCWESYIRTSIRDSGPACLMLRCPEPSCKAAVGPELIENVLVVTGKKAEYDKYKHYLLRSYVEHNRKKIRWCPAPDCKYAIKFDAPDRMSSYDVSCLCSHSYCWNCEEENHRPVFCETVKKWILKNADDSQNGQWIMVNTKPCPKCNRSIEKNQGCNHMTCTAPCRFQFCWYCLGPYGTCHCNAFNRRATDMSGEVWGMAEKERMQAKIDLERYDHYYERWANNGSSKERALKDFDKVKTVHIKELGHIQKNTIEHKYDFIIEAWQQIIECRQVLRWTYAYGYYMKENEDAKRHLFEHLQGHAEFSLERLHKCAESELQQFLNLAHDDKVWFIEFQKKLVSLTKVTGTYFDRLVTALEDGLSEILTKKQKKKVLRN</sequence>
<dbReference type="InterPro" id="IPR045840">
    <property type="entry name" value="Ariadne"/>
</dbReference>
<evidence type="ECO:0000256" key="6">
    <source>
        <dbReference type="ARBA" id="ARBA00012251"/>
    </source>
</evidence>
<comment type="function">
    <text evidence="3">Might act as an E3 ubiquitin-protein ligase, or as part of E3 complex, which accepts ubiquitin from specific E2 ubiquitin-conjugating enzymes and then transfers it to substrates.</text>
</comment>
<dbReference type="Pfam" id="PF00097">
    <property type="entry name" value="zf-C3HC4"/>
    <property type="match status" value="1"/>
</dbReference>
<dbReference type="CDD" id="cd20346">
    <property type="entry name" value="BRcat_RBR_ANKIB1"/>
    <property type="match status" value="1"/>
</dbReference>
<keyword evidence="10 13" id="KW-0863">Zinc-finger</keyword>
<evidence type="ECO:0000256" key="2">
    <source>
        <dbReference type="ARBA" id="ARBA00001947"/>
    </source>
</evidence>
<evidence type="ECO:0000259" key="16">
    <source>
        <dbReference type="PROSITE" id="PS51873"/>
    </source>
</evidence>
<proteinExistence type="inferred from homology"/>
<dbReference type="SUPFAM" id="SSF57850">
    <property type="entry name" value="RING/U-box"/>
    <property type="match status" value="3"/>
</dbReference>
<evidence type="ECO:0000256" key="12">
    <source>
        <dbReference type="ARBA" id="ARBA00022833"/>
    </source>
</evidence>
<keyword evidence="11" id="KW-0833">Ubl conjugation pathway</keyword>
<evidence type="ECO:0000259" key="15">
    <source>
        <dbReference type="PROSITE" id="PS50089"/>
    </source>
</evidence>